<organism evidence="1 2">
    <name type="scientific">candidate division WOR-1 bacterium RIFOXYC2_FULL_41_25</name>
    <dbReference type="NCBI Taxonomy" id="1802586"/>
    <lineage>
        <taxon>Bacteria</taxon>
        <taxon>Bacillati</taxon>
        <taxon>Saganbacteria</taxon>
    </lineage>
</organism>
<dbReference type="AlphaFoldDB" id="A0A1F4TR59"/>
<reference evidence="1 2" key="1">
    <citation type="journal article" date="2016" name="Nat. Commun.">
        <title>Thousands of microbial genomes shed light on interconnected biogeochemical processes in an aquifer system.</title>
        <authorList>
            <person name="Anantharaman K."/>
            <person name="Brown C.T."/>
            <person name="Hug L.A."/>
            <person name="Sharon I."/>
            <person name="Castelle C.J."/>
            <person name="Probst A.J."/>
            <person name="Thomas B.C."/>
            <person name="Singh A."/>
            <person name="Wilkins M.J."/>
            <person name="Karaoz U."/>
            <person name="Brodie E.L."/>
            <person name="Williams K.H."/>
            <person name="Hubbard S.S."/>
            <person name="Banfield J.F."/>
        </authorList>
    </citation>
    <scope>NUCLEOTIDE SEQUENCE [LARGE SCALE GENOMIC DNA]</scope>
</reference>
<dbReference type="Proteomes" id="UP000177309">
    <property type="component" value="Unassembled WGS sequence"/>
</dbReference>
<accession>A0A1F4TR59</accession>
<dbReference type="EMBL" id="MEUI01000011">
    <property type="protein sequence ID" value="OGC35020.1"/>
    <property type="molecule type" value="Genomic_DNA"/>
</dbReference>
<sequence>MKIVRVFTTEAGRLKENEDRIRALLKTKIARKQLARLGGTPKTKLVEVARGKGRPIPENHLGVDADLRAAGVVSIYVEGTGDSATVEIYEGNRYSIEQQRAVAQNKIVREKLGMHTIATAYSPGITHDEMQVVSNAHPGLEVVPLLTGWGAPWGMGAVQNTGATAQALLFMVEMGIRALMLGGGVASRAFGAERQKANLPQGAERNFATFTAANLFYWLDKLNSLGIEPIGFYALTPNDQRTLGHGEPSYLGMALRDVPYDELPDVLFIGSPYESSIVSELASQQLGMGAFYVDPTTGRHIYTTTEKEGAIATRAKMVNKLRKMGVRVDESAIELFCNWYYILAKPSFIGDYTPIMDIKTSSGQPFHLIAEPDFFGTTFAVTSAEGDEAEFLKKLSPNLVGVLPEDTNKQQFFRILNRAFYRDGNVMQPRFGFVNLNWPAACDFGNLSMLAAAKLDMARNFGSLSRSNLETWKHVWNMTNHGNIPISSAADVAREVGDTARVIEQTIRVNELLRHEYDPSLVMEGCSFNRHNRELPLLGGDPAFAKIAKELESNVSSDILTVIKRLALRSYKDSFPVQKDNDGTSIYRIGPDFESCNFRNVHFGNVSVVAADTTLEDSTIGCTVDEKTGIVINAKEPVSIAHNAVVTNSVVMRSIIHPTSKESTPDEVIRALKEIKDQGKGEYKIRIGSHNVVLKYVCTALANEVGEQLSTAIQKLADEQETPIALTEQQQATVLRQFGLTQGHVLPINFSRGINRRMTTKEGNSVDPEKVGLFQISIEKDPNLPACFMHGVKQDLEDPDIVVTEPIAVLGKRPIAGGGRQKVFTVPMFANPKEARLVDGLRIKGDGSDEYLENYGLSPDHIRRSRADMATLAPQIAHHVEMAMQQIQLPAQANCHPVTTIRNEVADALRAGVQDKDLDLQDVMLDAIRAQYPGLMAQHVRNIVEHADFVSAGGTAPTVSLPDIAEAITMALENHITSATNQTLASAIIKTVEVLIGNNLQREQDLIIRETIARHPITDLVVTSSERPTINQFSRAVDNIWQRFFLHRVGVTRPTNPDTVIAGVKHALSTPTPETVTKFTIDLRQGPTA</sequence>
<comment type="caution">
    <text evidence="1">The sequence shown here is derived from an EMBL/GenBank/DDBJ whole genome shotgun (WGS) entry which is preliminary data.</text>
</comment>
<proteinExistence type="predicted"/>
<protein>
    <submittedName>
        <fullName evidence="1">Uncharacterized protein</fullName>
    </submittedName>
</protein>
<evidence type="ECO:0000313" key="2">
    <source>
        <dbReference type="Proteomes" id="UP000177309"/>
    </source>
</evidence>
<gene>
    <name evidence="1" type="ORF">A2462_05445</name>
</gene>
<evidence type="ECO:0000313" key="1">
    <source>
        <dbReference type="EMBL" id="OGC35020.1"/>
    </source>
</evidence>
<name>A0A1F4TR59_UNCSA</name>